<evidence type="ECO:0000313" key="2">
    <source>
        <dbReference type="Proteomes" id="UP000001059"/>
    </source>
</evidence>
<dbReference type="AlphaFoldDB" id="D5E6Z7"/>
<dbReference type="HOGENOM" id="CLU_3387477_0_0_2"/>
<gene>
    <name evidence="1" type="ordered locus">Mmah_1437</name>
</gene>
<keyword evidence="2" id="KW-1185">Reference proteome</keyword>
<organism evidence="1 2">
    <name type="scientific">Methanohalophilus mahii (strain ATCC 35705 / DSM 5219 / SLP)</name>
    <dbReference type="NCBI Taxonomy" id="547558"/>
    <lineage>
        <taxon>Archaea</taxon>
        <taxon>Methanobacteriati</taxon>
        <taxon>Methanobacteriota</taxon>
        <taxon>Stenosarchaea group</taxon>
        <taxon>Methanomicrobia</taxon>
        <taxon>Methanosarcinales</taxon>
        <taxon>Methanosarcinaceae</taxon>
        <taxon>Methanohalophilus</taxon>
    </lineage>
</organism>
<dbReference type="STRING" id="547558.Mmah_1437"/>
<dbReference type="EMBL" id="CP001994">
    <property type="protein sequence ID" value="ADE36935.1"/>
    <property type="molecule type" value="Genomic_DNA"/>
</dbReference>
<dbReference type="Proteomes" id="UP000001059">
    <property type="component" value="Chromosome"/>
</dbReference>
<name>D5E6Z7_METMS</name>
<protein>
    <submittedName>
        <fullName evidence="1">Uncharacterized protein</fullName>
    </submittedName>
</protein>
<dbReference type="KEGG" id="mmh:Mmah_1437"/>
<accession>D5E6Z7</accession>
<evidence type="ECO:0000313" key="1">
    <source>
        <dbReference type="EMBL" id="ADE36935.1"/>
    </source>
</evidence>
<proteinExistence type="predicted"/>
<sequence length="32" mass="3833">MSPDEHVRYIWFMEKLAGLEVDRNKLSVVEKI</sequence>
<reference evidence="1 2" key="1">
    <citation type="submission" date="2010-03" db="EMBL/GenBank/DDBJ databases">
        <title>The complete genome of Methanohalophilus mahii DSM 5219.</title>
        <authorList>
            <consortium name="US DOE Joint Genome Institute (JGI-PGF)"/>
            <person name="Lucas S."/>
            <person name="Copeland A."/>
            <person name="Lapidus A."/>
            <person name="Glavina del Rio T."/>
            <person name="Dalin E."/>
            <person name="Tice H."/>
            <person name="Bruce D."/>
            <person name="Goodwin L."/>
            <person name="Pitluck S."/>
            <person name="Kyrpides N."/>
            <person name="Mavromatis K."/>
            <person name="Ivanova N."/>
            <person name="Lykidis A."/>
            <person name="Saunders E."/>
            <person name="Brettin T."/>
            <person name="Detter J.C."/>
            <person name="Han C."/>
            <person name="Land M."/>
            <person name="Hauser L."/>
            <person name="Markowitz V."/>
            <person name="Cheng J.-F."/>
            <person name="Hugenholtz P."/>
            <person name="Woyke T."/>
            <person name="Wu D."/>
            <person name="Spring S."/>
            <person name="Schneider S."/>
            <person name="Schroeder M."/>
            <person name="Klenk H.-P."/>
            <person name="Eisen J.A."/>
        </authorList>
    </citation>
    <scope>NUCLEOTIDE SEQUENCE [LARGE SCALE GENOMIC DNA]</scope>
    <source>
        <strain evidence="2">ATCC 35705 / DSM 5219 / SLP</strain>
    </source>
</reference>